<evidence type="ECO:0000259" key="14">
    <source>
        <dbReference type="Pfam" id="PF01207"/>
    </source>
</evidence>
<evidence type="ECO:0000256" key="11">
    <source>
        <dbReference type="ARBA" id="ARBA00047652"/>
    </source>
</evidence>
<keyword evidence="3" id="KW-0288">FMN</keyword>
<evidence type="ECO:0000256" key="7">
    <source>
        <dbReference type="ARBA" id="ARBA00023027"/>
    </source>
</evidence>
<evidence type="ECO:0000256" key="9">
    <source>
        <dbReference type="ARBA" id="ARBA00038890"/>
    </source>
</evidence>
<comment type="catalytic activity">
    <reaction evidence="10">
        <text>5,6-dihydrouridine(17) in tRNA + NAD(+) = uridine(17) in tRNA + NADH + H(+)</text>
        <dbReference type="Rhea" id="RHEA:53372"/>
        <dbReference type="Rhea" id="RHEA-COMP:13541"/>
        <dbReference type="Rhea" id="RHEA-COMP:13542"/>
        <dbReference type="ChEBI" id="CHEBI:15378"/>
        <dbReference type="ChEBI" id="CHEBI:57540"/>
        <dbReference type="ChEBI" id="CHEBI:57945"/>
        <dbReference type="ChEBI" id="CHEBI:65315"/>
        <dbReference type="ChEBI" id="CHEBI:74443"/>
        <dbReference type="EC" id="1.3.1.88"/>
    </reaction>
    <physiologicalReaction direction="right-to-left" evidence="10">
        <dbReference type="Rhea" id="RHEA:53374"/>
    </physiologicalReaction>
</comment>
<evidence type="ECO:0000256" key="1">
    <source>
        <dbReference type="ARBA" id="ARBA00001917"/>
    </source>
</evidence>
<dbReference type="Proteomes" id="UP001165060">
    <property type="component" value="Unassembled WGS sequence"/>
</dbReference>
<sequence length="428" mass="46891">MSALTPPHPSSSLSPHEWFTSLITRATPPPNTHLPVVNPLTSLPQPAALVCAPMVDQSDLPFRLSCRAHSTNLCYTPMIHSRMFLTDAKYRAKFLPLITARDAPLFFQFCMSDPSVALQSAQLLLSLLPPDLDLSSYALDINCGCPQGIARRGKYGAFLLEERGLLLEIVRTLTRSLPIRVTIKVRILPTGMEDSIALYRELVDAGVSLLCLHGRTRHQKGQLTGSVSWDAIRQVVEAIGDRVPVLANGGIASLDDVRACLGETGALGVMSSEGLLEYPALFTETSTAETGGKRTGPGRCELAREYVRFSEEFPPDKNGQGGGHKCVRTHLQKFLYADLQDSPEIRDLMNVAVTAQDMYEVISECERQQKSRGTDKGSEQLAWYLRHRCEREGETKLDLPQMEISDDFAECGCSMFDEGGGAGGGGDY</sequence>
<comment type="caution">
    <text evidence="15">The sequence shown here is derived from an EMBL/GenBank/DDBJ whole genome shotgun (WGS) entry which is preliminary data.</text>
</comment>
<dbReference type="PROSITE" id="PS01136">
    <property type="entry name" value="UPF0034"/>
    <property type="match status" value="1"/>
</dbReference>
<dbReference type="InterPro" id="IPR035587">
    <property type="entry name" value="DUS-like_FMN-bd"/>
</dbReference>
<dbReference type="Gene3D" id="3.20.20.70">
    <property type="entry name" value="Aldolase class I"/>
    <property type="match status" value="1"/>
</dbReference>
<keyword evidence="6" id="KW-0560">Oxidoreductase</keyword>
<keyword evidence="2" id="KW-0285">Flavoprotein</keyword>
<comment type="catalytic activity">
    <reaction evidence="13">
        <text>5,6-dihydrouridine(17) in tRNA + NADP(+) = uridine(17) in tRNA + NADPH + H(+)</text>
        <dbReference type="Rhea" id="RHEA:53368"/>
        <dbReference type="Rhea" id="RHEA-COMP:13541"/>
        <dbReference type="Rhea" id="RHEA-COMP:13542"/>
        <dbReference type="ChEBI" id="CHEBI:15378"/>
        <dbReference type="ChEBI" id="CHEBI:57783"/>
        <dbReference type="ChEBI" id="CHEBI:58349"/>
        <dbReference type="ChEBI" id="CHEBI:65315"/>
        <dbReference type="ChEBI" id="CHEBI:74443"/>
        <dbReference type="EC" id="1.3.1.88"/>
    </reaction>
    <physiologicalReaction direction="right-to-left" evidence="13">
        <dbReference type="Rhea" id="RHEA:53370"/>
    </physiologicalReaction>
</comment>
<keyword evidence="4" id="KW-0819">tRNA processing</keyword>
<feature type="domain" description="DUS-like FMN-binding" evidence="14">
    <location>
        <begin position="51"/>
        <end position="358"/>
    </location>
</feature>
<dbReference type="EMBL" id="BRYB01000398">
    <property type="protein sequence ID" value="GMI29414.1"/>
    <property type="molecule type" value="Genomic_DNA"/>
</dbReference>
<evidence type="ECO:0000256" key="13">
    <source>
        <dbReference type="ARBA" id="ARBA00049467"/>
    </source>
</evidence>
<dbReference type="PANTHER" id="PTHR11082">
    <property type="entry name" value="TRNA-DIHYDROURIDINE SYNTHASE"/>
    <property type="match status" value="1"/>
</dbReference>
<dbReference type="Pfam" id="PF01207">
    <property type="entry name" value="Dus"/>
    <property type="match status" value="1"/>
</dbReference>
<gene>
    <name evidence="15" type="ORF">TeGR_g6946</name>
</gene>
<evidence type="ECO:0000256" key="8">
    <source>
        <dbReference type="ARBA" id="ARBA00038313"/>
    </source>
</evidence>
<dbReference type="InterPro" id="IPR013785">
    <property type="entry name" value="Aldolase_TIM"/>
</dbReference>
<keyword evidence="5" id="KW-0521">NADP</keyword>
<accession>A0ABQ6MN09</accession>
<dbReference type="SUPFAM" id="SSF51395">
    <property type="entry name" value="FMN-linked oxidoreductases"/>
    <property type="match status" value="1"/>
</dbReference>
<protein>
    <recommendedName>
        <fullName evidence="9">tRNA-dihydrouridine(16/17) synthase [NAD(P)(+)]</fullName>
        <ecNumber evidence="9">1.3.1.88</ecNumber>
    </recommendedName>
</protein>
<name>A0ABQ6MN09_9STRA</name>
<keyword evidence="16" id="KW-1185">Reference proteome</keyword>
<dbReference type="EC" id="1.3.1.88" evidence="9"/>
<evidence type="ECO:0000256" key="2">
    <source>
        <dbReference type="ARBA" id="ARBA00022630"/>
    </source>
</evidence>
<dbReference type="PANTHER" id="PTHR11082:SF5">
    <property type="entry name" value="TRNA-DIHYDROURIDINE(16_17) SYNTHASE [NAD(P)(+)]-LIKE"/>
    <property type="match status" value="1"/>
</dbReference>
<evidence type="ECO:0000256" key="6">
    <source>
        <dbReference type="ARBA" id="ARBA00023002"/>
    </source>
</evidence>
<evidence type="ECO:0000256" key="10">
    <source>
        <dbReference type="ARBA" id="ARBA00047287"/>
    </source>
</evidence>
<reference evidence="15 16" key="1">
    <citation type="journal article" date="2023" name="Commun. Biol.">
        <title>Genome analysis of Parmales, the sister group of diatoms, reveals the evolutionary specialization of diatoms from phago-mixotrophs to photoautotrophs.</title>
        <authorList>
            <person name="Ban H."/>
            <person name="Sato S."/>
            <person name="Yoshikawa S."/>
            <person name="Yamada K."/>
            <person name="Nakamura Y."/>
            <person name="Ichinomiya M."/>
            <person name="Sato N."/>
            <person name="Blanc-Mathieu R."/>
            <person name="Endo H."/>
            <person name="Kuwata A."/>
            <person name="Ogata H."/>
        </authorList>
    </citation>
    <scope>NUCLEOTIDE SEQUENCE [LARGE SCALE GENOMIC DNA]</scope>
</reference>
<comment type="catalytic activity">
    <reaction evidence="11">
        <text>5,6-dihydrouridine(16) in tRNA + NADP(+) = uridine(16) in tRNA + NADPH + H(+)</text>
        <dbReference type="Rhea" id="RHEA:53376"/>
        <dbReference type="Rhea" id="RHEA-COMP:13543"/>
        <dbReference type="Rhea" id="RHEA-COMP:13544"/>
        <dbReference type="ChEBI" id="CHEBI:15378"/>
        <dbReference type="ChEBI" id="CHEBI:57783"/>
        <dbReference type="ChEBI" id="CHEBI:58349"/>
        <dbReference type="ChEBI" id="CHEBI:65315"/>
        <dbReference type="ChEBI" id="CHEBI:74443"/>
        <dbReference type="EC" id="1.3.1.88"/>
    </reaction>
    <physiologicalReaction direction="right-to-left" evidence="11">
        <dbReference type="Rhea" id="RHEA:53378"/>
    </physiologicalReaction>
</comment>
<dbReference type="CDD" id="cd02801">
    <property type="entry name" value="DUS_like_FMN"/>
    <property type="match status" value="1"/>
</dbReference>
<comment type="similarity">
    <text evidence="8">Belongs to the Dus family. Dus1 subfamily.</text>
</comment>
<proteinExistence type="inferred from homology"/>
<organism evidence="15 16">
    <name type="scientific">Tetraparma gracilis</name>
    <dbReference type="NCBI Taxonomy" id="2962635"/>
    <lineage>
        <taxon>Eukaryota</taxon>
        <taxon>Sar</taxon>
        <taxon>Stramenopiles</taxon>
        <taxon>Ochrophyta</taxon>
        <taxon>Bolidophyceae</taxon>
        <taxon>Parmales</taxon>
        <taxon>Triparmaceae</taxon>
        <taxon>Tetraparma</taxon>
    </lineage>
</organism>
<keyword evidence="7" id="KW-0520">NAD</keyword>
<evidence type="ECO:0000313" key="15">
    <source>
        <dbReference type="EMBL" id="GMI29414.1"/>
    </source>
</evidence>
<dbReference type="InterPro" id="IPR018517">
    <property type="entry name" value="tRNA_hU_synthase_CS"/>
</dbReference>
<evidence type="ECO:0000313" key="16">
    <source>
        <dbReference type="Proteomes" id="UP001165060"/>
    </source>
</evidence>
<evidence type="ECO:0000256" key="4">
    <source>
        <dbReference type="ARBA" id="ARBA00022694"/>
    </source>
</evidence>
<comment type="catalytic activity">
    <reaction evidence="12">
        <text>5,6-dihydrouridine(16) in tRNA + NAD(+) = uridine(16) in tRNA + NADH + H(+)</text>
        <dbReference type="Rhea" id="RHEA:53380"/>
        <dbReference type="Rhea" id="RHEA-COMP:13543"/>
        <dbReference type="Rhea" id="RHEA-COMP:13544"/>
        <dbReference type="ChEBI" id="CHEBI:15378"/>
        <dbReference type="ChEBI" id="CHEBI:57540"/>
        <dbReference type="ChEBI" id="CHEBI:57945"/>
        <dbReference type="ChEBI" id="CHEBI:65315"/>
        <dbReference type="ChEBI" id="CHEBI:74443"/>
        <dbReference type="EC" id="1.3.1.88"/>
    </reaction>
    <physiologicalReaction direction="right-to-left" evidence="12">
        <dbReference type="Rhea" id="RHEA:53382"/>
    </physiologicalReaction>
</comment>
<evidence type="ECO:0000256" key="12">
    <source>
        <dbReference type="ARBA" id="ARBA00048934"/>
    </source>
</evidence>
<comment type="cofactor">
    <cofactor evidence="1">
        <name>FMN</name>
        <dbReference type="ChEBI" id="CHEBI:58210"/>
    </cofactor>
</comment>
<evidence type="ECO:0000256" key="3">
    <source>
        <dbReference type="ARBA" id="ARBA00022643"/>
    </source>
</evidence>
<evidence type="ECO:0000256" key="5">
    <source>
        <dbReference type="ARBA" id="ARBA00022857"/>
    </source>
</evidence>